<gene>
    <name evidence="1" type="ORF">TNCV_2178991</name>
</gene>
<keyword evidence="2" id="KW-1185">Reference proteome</keyword>
<sequence length="85" mass="9520">MKPVKCLHQHDFEGLRSLFSDTLASDRVTGVNSSDLSTSLSVLLWFKATISASDRAPHTAMSMSTRNRQTSKLVLEELPKRMVQQ</sequence>
<proteinExistence type="predicted"/>
<organism evidence="1 2">
    <name type="scientific">Trichonephila clavipes</name>
    <name type="common">Golden silk orbweaver</name>
    <name type="synonym">Nephila clavipes</name>
    <dbReference type="NCBI Taxonomy" id="2585209"/>
    <lineage>
        <taxon>Eukaryota</taxon>
        <taxon>Metazoa</taxon>
        <taxon>Ecdysozoa</taxon>
        <taxon>Arthropoda</taxon>
        <taxon>Chelicerata</taxon>
        <taxon>Arachnida</taxon>
        <taxon>Araneae</taxon>
        <taxon>Araneomorphae</taxon>
        <taxon>Entelegynae</taxon>
        <taxon>Araneoidea</taxon>
        <taxon>Nephilidae</taxon>
        <taxon>Trichonephila</taxon>
    </lineage>
</organism>
<comment type="caution">
    <text evidence="1">The sequence shown here is derived from an EMBL/GenBank/DDBJ whole genome shotgun (WGS) entry which is preliminary data.</text>
</comment>
<dbReference type="Proteomes" id="UP000887159">
    <property type="component" value="Unassembled WGS sequence"/>
</dbReference>
<reference evidence="1" key="1">
    <citation type="submission" date="2020-08" db="EMBL/GenBank/DDBJ databases">
        <title>Multicomponent nature underlies the extraordinary mechanical properties of spider dragline silk.</title>
        <authorList>
            <person name="Kono N."/>
            <person name="Nakamura H."/>
            <person name="Mori M."/>
            <person name="Yoshida Y."/>
            <person name="Ohtoshi R."/>
            <person name="Malay A.D."/>
            <person name="Moran D.A.P."/>
            <person name="Tomita M."/>
            <person name="Numata K."/>
            <person name="Arakawa K."/>
        </authorList>
    </citation>
    <scope>NUCLEOTIDE SEQUENCE</scope>
</reference>
<evidence type="ECO:0000313" key="2">
    <source>
        <dbReference type="Proteomes" id="UP000887159"/>
    </source>
</evidence>
<name>A0A8X7B830_TRICX</name>
<dbReference type="EMBL" id="BMAU01021361">
    <property type="protein sequence ID" value="GFY22638.1"/>
    <property type="molecule type" value="Genomic_DNA"/>
</dbReference>
<evidence type="ECO:0000313" key="1">
    <source>
        <dbReference type="EMBL" id="GFY22638.1"/>
    </source>
</evidence>
<protein>
    <submittedName>
        <fullName evidence="1">Uncharacterized protein</fullName>
    </submittedName>
</protein>
<dbReference type="AlphaFoldDB" id="A0A8X7B830"/>
<accession>A0A8X7B830</accession>